<accession>A0ABT0GKR1</accession>
<dbReference type="RefSeq" id="WP_248210890.1">
    <property type="nucleotide sequence ID" value="NZ_JALNMH010000014.1"/>
</dbReference>
<reference evidence="2" key="1">
    <citation type="submission" date="2022-04" db="EMBL/GenBank/DDBJ databases">
        <title>Lysobacter sp. CAU 1642 isolated from sea sand.</title>
        <authorList>
            <person name="Kim W."/>
        </authorList>
    </citation>
    <scope>NUCLEOTIDE SEQUENCE</scope>
    <source>
        <strain evidence="2">CAU 1642</strain>
    </source>
</reference>
<dbReference type="InterPro" id="IPR002645">
    <property type="entry name" value="STAS_dom"/>
</dbReference>
<dbReference type="PROSITE" id="PS50801">
    <property type="entry name" value="STAS"/>
    <property type="match status" value="1"/>
</dbReference>
<gene>
    <name evidence="2" type="ORF">M0G41_15775</name>
</gene>
<feature type="domain" description="STAS" evidence="1">
    <location>
        <begin position="1"/>
        <end position="95"/>
    </location>
</feature>
<keyword evidence="3" id="KW-1185">Reference proteome</keyword>
<dbReference type="EMBL" id="JALNMH010000014">
    <property type="protein sequence ID" value="MCK7595126.1"/>
    <property type="molecule type" value="Genomic_DNA"/>
</dbReference>
<comment type="caution">
    <text evidence="2">The sequence shown here is derived from an EMBL/GenBank/DDBJ whole genome shotgun (WGS) entry which is preliminary data.</text>
</comment>
<dbReference type="Gene3D" id="3.30.750.24">
    <property type="entry name" value="STAS domain"/>
    <property type="match status" value="1"/>
</dbReference>
<dbReference type="Proteomes" id="UP001431449">
    <property type="component" value="Unassembled WGS sequence"/>
</dbReference>
<dbReference type="PANTHER" id="PTHR35849:SF2">
    <property type="entry name" value="BLR2341 PROTEIN"/>
    <property type="match status" value="1"/>
</dbReference>
<dbReference type="InterPro" id="IPR052746">
    <property type="entry name" value="MlaB_ABC_Transporter"/>
</dbReference>
<dbReference type="InterPro" id="IPR036513">
    <property type="entry name" value="STAS_dom_sf"/>
</dbReference>
<name>A0ABT0GKR1_9GAMM</name>
<sequence length="95" mass="10091">MPPIELGNDLGIERASELKEQLSTQLDSGRSVVVDGSAVERVHGAGLQLLAAFFHERHNAGRKTRIESPSPALVDAARVMALTTALGLSESGEQE</sequence>
<dbReference type="PANTHER" id="PTHR35849">
    <property type="entry name" value="BLR2341 PROTEIN"/>
    <property type="match status" value="1"/>
</dbReference>
<evidence type="ECO:0000313" key="2">
    <source>
        <dbReference type="EMBL" id="MCK7595126.1"/>
    </source>
</evidence>
<dbReference type="InterPro" id="IPR058548">
    <property type="entry name" value="MlaB-like_STAS"/>
</dbReference>
<protein>
    <submittedName>
        <fullName evidence="2">STAS domain-containing protein</fullName>
    </submittedName>
</protein>
<evidence type="ECO:0000313" key="3">
    <source>
        <dbReference type="Proteomes" id="UP001431449"/>
    </source>
</evidence>
<organism evidence="2 3">
    <name type="scientific">Pseudomarimonas salicorniae</name>
    <dbReference type="NCBI Taxonomy" id="2933270"/>
    <lineage>
        <taxon>Bacteria</taxon>
        <taxon>Pseudomonadati</taxon>
        <taxon>Pseudomonadota</taxon>
        <taxon>Gammaproteobacteria</taxon>
        <taxon>Lysobacterales</taxon>
        <taxon>Lysobacteraceae</taxon>
        <taxon>Pseudomarimonas</taxon>
    </lineage>
</organism>
<dbReference type="SUPFAM" id="SSF52091">
    <property type="entry name" value="SpoIIaa-like"/>
    <property type="match status" value="1"/>
</dbReference>
<proteinExistence type="predicted"/>
<dbReference type="Pfam" id="PF13466">
    <property type="entry name" value="STAS_2"/>
    <property type="match status" value="1"/>
</dbReference>
<evidence type="ECO:0000259" key="1">
    <source>
        <dbReference type="PROSITE" id="PS50801"/>
    </source>
</evidence>